<gene>
    <name evidence="10" type="ORF">JOC86_000077</name>
</gene>
<feature type="transmembrane region" description="Helical" evidence="9">
    <location>
        <begin position="76"/>
        <end position="94"/>
    </location>
</feature>
<evidence type="ECO:0000256" key="1">
    <source>
        <dbReference type="ARBA" id="ARBA00004429"/>
    </source>
</evidence>
<comment type="similarity">
    <text evidence="8">Belongs to the TsuA/YedE (TC 9.B.102) family.</text>
</comment>
<evidence type="ECO:0000256" key="8">
    <source>
        <dbReference type="ARBA" id="ARBA00035655"/>
    </source>
</evidence>
<comment type="caution">
    <text evidence="10">The sequence shown here is derived from an EMBL/GenBank/DDBJ whole genome shotgun (WGS) entry which is preliminary data.</text>
</comment>
<evidence type="ECO:0000256" key="6">
    <source>
        <dbReference type="ARBA" id="ARBA00022989"/>
    </source>
</evidence>
<evidence type="ECO:0000256" key="7">
    <source>
        <dbReference type="ARBA" id="ARBA00023136"/>
    </source>
</evidence>
<evidence type="ECO:0000256" key="9">
    <source>
        <dbReference type="SAM" id="Phobius"/>
    </source>
</evidence>
<keyword evidence="3" id="KW-1003">Cell membrane</keyword>
<evidence type="ECO:0000313" key="11">
    <source>
        <dbReference type="Proteomes" id="UP001646157"/>
    </source>
</evidence>
<keyword evidence="5 9" id="KW-0812">Transmembrane</keyword>
<accession>A0ABS2N6R8</accession>
<dbReference type="Pfam" id="PF04143">
    <property type="entry name" value="Sulf_transp"/>
    <property type="match status" value="1"/>
</dbReference>
<name>A0ABS2N6R8_9BACI</name>
<keyword evidence="11" id="KW-1185">Reference proteome</keyword>
<comment type="subcellular location">
    <subcellularLocation>
        <location evidence="1">Cell inner membrane</location>
        <topology evidence="1">Multi-pass membrane protein</topology>
    </subcellularLocation>
</comment>
<keyword evidence="4" id="KW-0997">Cell inner membrane</keyword>
<evidence type="ECO:0000256" key="4">
    <source>
        <dbReference type="ARBA" id="ARBA00022519"/>
    </source>
</evidence>
<dbReference type="InterPro" id="IPR007272">
    <property type="entry name" value="Sulf_transp_TsuA/YedE"/>
</dbReference>
<dbReference type="EMBL" id="JAFBDZ010000001">
    <property type="protein sequence ID" value="MBM7583540.1"/>
    <property type="molecule type" value="Genomic_DNA"/>
</dbReference>
<evidence type="ECO:0000256" key="5">
    <source>
        <dbReference type="ARBA" id="ARBA00022692"/>
    </source>
</evidence>
<keyword evidence="6 9" id="KW-1133">Transmembrane helix</keyword>
<evidence type="ECO:0000313" key="10">
    <source>
        <dbReference type="EMBL" id="MBM7583540.1"/>
    </source>
</evidence>
<keyword evidence="7 9" id="KW-0472">Membrane</keyword>
<proteinExistence type="inferred from homology"/>
<feature type="transmembrane region" description="Helical" evidence="9">
    <location>
        <begin position="45"/>
        <end position="69"/>
    </location>
</feature>
<sequence>MAIHSNQLEKGVPFSPYQQQAKEVESFKGRLMTLYQKVLVNYWPYWAAVIAAAILNIFWFALSGGAWGVTTEFTRWGGHLLQLLGFDVSGWLYFEQIKLEKMPWDRGSGWLIFGMLGGAFLTALIKQ</sequence>
<keyword evidence="2" id="KW-0813">Transport</keyword>
<dbReference type="Proteomes" id="UP001646157">
    <property type="component" value="Unassembled WGS sequence"/>
</dbReference>
<reference evidence="10 11" key="1">
    <citation type="submission" date="2021-01" db="EMBL/GenBank/DDBJ databases">
        <title>Genomic Encyclopedia of Type Strains, Phase IV (KMG-IV): sequencing the most valuable type-strain genomes for metagenomic binning, comparative biology and taxonomic classification.</title>
        <authorList>
            <person name="Goeker M."/>
        </authorList>
    </citation>
    <scope>NUCLEOTIDE SEQUENCE [LARGE SCALE GENOMIC DNA]</scope>
    <source>
        <strain evidence="10 11">DSM 24834</strain>
    </source>
</reference>
<feature type="transmembrane region" description="Helical" evidence="9">
    <location>
        <begin position="106"/>
        <end position="125"/>
    </location>
</feature>
<dbReference type="PANTHER" id="PTHR30574:SF1">
    <property type="entry name" value="SULPHUR TRANSPORT DOMAIN-CONTAINING PROTEIN"/>
    <property type="match status" value="1"/>
</dbReference>
<evidence type="ECO:0000256" key="2">
    <source>
        <dbReference type="ARBA" id="ARBA00022448"/>
    </source>
</evidence>
<evidence type="ECO:0000256" key="3">
    <source>
        <dbReference type="ARBA" id="ARBA00022475"/>
    </source>
</evidence>
<dbReference type="RefSeq" id="WP_205167813.1">
    <property type="nucleotide sequence ID" value="NZ_JAFBDZ010000001.1"/>
</dbReference>
<dbReference type="PANTHER" id="PTHR30574">
    <property type="entry name" value="INNER MEMBRANE PROTEIN YEDE"/>
    <property type="match status" value="1"/>
</dbReference>
<protein>
    <submittedName>
        <fullName evidence="10">Uncharacterized protein</fullName>
    </submittedName>
</protein>
<organism evidence="10 11">
    <name type="scientific">Rossellomorea pakistanensis</name>
    <dbReference type="NCBI Taxonomy" id="992288"/>
    <lineage>
        <taxon>Bacteria</taxon>
        <taxon>Bacillati</taxon>
        <taxon>Bacillota</taxon>
        <taxon>Bacilli</taxon>
        <taxon>Bacillales</taxon>
        <taxon>Bacillaceae</taxon>
        <taxon>Rossellomorea</taxon>
    </lineage>
</organism>